<comment type="caution">
    <text evidence="7">The sequence shown here is derived from an EMBL/GenBank/DDBJ whole genome shotgun (WGS) entry which is preliminary data.</text>
</comment>
<dbReference type="SUPFAM" id="SSF48498">
    <property type="entry name" value="Tetracyclin repressor-like, C-terminal domain"/>
    <property type="match status" value="1"/>
</dbReference>
<feature type="domain" description="HTH tetR-type" evidence="6">
    <location>
        <begin position="9"/>
        <end position="69"/>
    </location>
</feature>
<dbReference type="InterPro" id="IPR009057">
    <property type="entry name" value="Homeodomain-like_sf"/>
</dbReference>
<organism evidence="7 8">
    <name type="scientific">Trinickia soli</name>
    <dbReference type="NCBI Taxonomy" id="380675"/>
    <lineage>
        <taxon>Bacteria</taxon>
        <taxon>Pseudomonadati</taxon>
        <taxon>Pseudomonadota</taxon>
        <taxon>Betaproteobacteria</taxon>
        <taxon>Burkholderiales</taxon>
        <taxon>Burkholderiaceae</taxon>
        <taxon>Trinickia</taxon>
    </lineage>
</organism>
<feature type="region of interest" description="Disordered" evidence="5">
    <location>
        <begin position="193"/>
        <end position="230"/>
    </location>
</feature>
<feature type="DNA-binding region" description="H-T-H motif" evidence="4">
    <location>
        <begin position="32"/>
        <end position="51"/>
    </location>
</feature>
<gene>
    <name evidence="7" type="ORF">C0Z19_11610</name>
</gene>
<evidence type="ECO:0000256" key="2">
    <source>
        <dbReference type="ARBA" id="ARBA00023125"/>
    </source>
</evidence>
<dbReference type="EMBL" id="PNYB01000008">
    <property type="protein sequence ID" value="PMS24961.1"/>
    <property type="molecule type" value="Genomic_DNA"/>
</dbReference>
<keyword evidence="1" id="KW-0805">Transcription regulation</keyword>
<accession>A0A2N7W6D1</accession>
<keyword evidence="3" id="KW-0804">Transcription</keyword>
<evidence type="ECO:0000256" key="4">
    <source>
        <dbReference type="PROSITE-ProRule" id="PRU00335"/>
    </source>
</evidence>
<name>A0A2N7W6D1_9BURK</name>
<evidence type="ECO:0000259" key="6">
    <source>
        <dbReference type="PROSITE" id="PS50977"/>
    </source>
</evidence>
<dbReference type="PANTHER" id="PTHR47506">
    <property type="entry name" value="TRANSCRIPTIONAL REGULATORY PROTEIN"/>
    <property type="match status" value="1"/>
</dbReference>
<dbReference type="AlphaFoldDB" id="A0A2N7W6D1"/>
<evidence type="ECO:0000313" key="8">
    <source>
        <dbReference type="Proteomes" id="UP000235347"/>
    </source>
</evidence>
<keyword evidence="8" id="KW-1185">Reference proteome</keyword>
<dbReference type="InterPro" id="IPR036271">
    <property type="entry name" value="Tet_transcr_reg_TetR-rel_C_sf"/>
</dbReference>
<evidence type="ECO:0000313" key="7">
    <source>
        <dbReference type="EMBL" id="PMS24961.1"/>
    </source>
</evidence>
<dbReference type="PRINTS" id="PR00455">
    <property type="entry name" value="HTHTETR"/>
</dbReference>
<dbReference type="Gene3D" id="1.10.357.10">
    <property type="entry name" value="Tetracycline Repressor, domain 2"/>
    <property type="match status" value="1"/>
</dbReference>
<dbReference type="Proteomes" id="UP000235347">
    <property type="component" value="Unassembled WGS sequence"/>
</dbReference>
<proteinExistence type="predicted"/>
<dbReference type="GO" id="GO:0003677">
    <property type="term" value="F:DNA binding"/>
    <property type="evidence" value="ECO:0007669"/>
    <property type="project" value="UniProtKB-UniRule"/>
</dbReference>
<sequence length="230" mass="23988">MKVTKAQAQANREHVVETASKLFRERGYDGVGVADLMAAAGFTHGGFYKQFGSKADLMAESTACGIAQTAAQTAGVNPPEFVRYYLSREHRDNRATGCTMAALSGDAARQPAAVRATFAAGIENLLAALGPEDTGSVGTNAAQTRARYLDTLAHAVGALVMSRACPDDSPLADEFLAVCRDAILASLSASAMANTSSQDRRTSGVQRPAGSGNTRAESGKVTAKTVRKTK</sequence>
<evidence type="ECO:0000256" key="5">
    <source>
        <dbReference type="SAM" id="MobiDB-lite"/>
    </source>
</evidence>
<protein>
    <submittedName>
        <fullName evidence="7">TetR family transcriptional regulator</fullName>
    </submittedName>
</protein>
<reference evidence="7 8" key="1">
    <citation type="submission" date="2018-01" db="EMBL/GenBank/DDBJ databases">
        <title>Whole genome analyses suggest that Burkholderia sensu lato contains two further novel genera in the rhizoxinica-symbiotica group Mycetohabitans gen. nov., and Trinickia gen. nov.: implications for the evolution of diazotrophy and nodulation in the Burkholderiaceae.</title>
        <authorList>
            <person name="Estrada-de los Santos P."/>
            <person name="Palmer M."/>
            <person name="Chavez-Ramirez B."/>
            <person name="Beukes C."/>
            <person name="Steenkamp E.T."/>
            <person name="Hirsch A.M."/>
            <person name="Manyaka P."/>
            <person name="Maluk M."/>
            <person name="Lafos M."/>
            <person name="Crook M."/>
            <person name="Gross E."/>
            <person name="Simon M.F."/>
            <person name="Bueno dos Reis Junior F."/>
            <person name="Poole P.S."/>
            <person name="Venter S.N."/>
            <person name="James E.K."/>
        </authorList>
    </citation>
    <scope>NUCLEOTIDE SEQUENCE [LARGE SCALE GENOMIC DNA]</scope>
    <source>
        <strain evidence="7 8">GP25-8</strain>
    </source>
</reference>
<evidence type="ECO:0000256" key="3">
    <source>
        <dbReference type="ARBA" id="ARBA00023163"/>
    </source>
</evidence>
<dbReference type="Pfam" id="PF00440">
    <property type="entry name" value="TetR_N"/>
    <property type="match status" value="1"/>
</dbReference>
<keyword evidence="2 4" id="KW-0238">DNA-binding</keyword>
<dbReference type="SUPFAM" id="SSF46689">
    <property type="entry name" value="Homeodomain-like"/>
    <property type="match status" value="1"/>
</dbReference>
<dbReference type="PANTHER" id="PTHR47506:SF7">
    <property type="entry name" value="TRANSCRIPTIONAL REGULATORY PROTEIN"/>
    <property type="match status" value="1"/>
</dbReference>
<evidence type="ECO:0000256" key="1">
    <source>
        <dbReference type="ARBA" id="ARBA00023015"/>
    </source>
</evidence>
<dbReference type="Gene3D" id="1.10.10.60">
    <property type="entry name" value="Homeodomain-like"/>
    <property type="match status" value="1"/>
</dbReference>
<dbReference type="PROSITE" id="PS50977">
    <property type="entry name" value="HTH_TETR_2"/>
    <property type="match status" value="1"/>
</dbReference>
<dbReference type="InterPro" id="IPR001647">
    <property type="entry name" value="HTH_TetR"/>
</dbReference>
<dbReference type="RefSeq" id="WP_102609964.1">
    <property type="nucleotide sequence ID" value="NZ_CADIKD010000002.1"/>
</dbReference>